<evidence type="ECO:0000313" key="3">
    <source>
        <dbReference type="Proteomes" id="UP000824001"/>
    </source>
</evidence>
<sequence>MEITEIFGEEKRQYMPLLLLADESPEMLERYLDRGRMFALRLGGEAAAECVVTDEGGGVLEIKNLAVAPEFQRRGFGRALIEFLAREFAGEFEALAAGTGESPLTVPFYEKCGFAYSHRLKDFFTENYPEPIVEGGVTLRDMLYFRRELG</sequence>
<dbReference type="InterPro" id="IPR000182">
    <property type="entry name" value="GNAT_dom"/>
</dbReference>
<comment type="caution">
    <text evidence="2">The sequence shown here is derived from an EMBL/GenBank/DDBJ whole genome shotgun (WGS) entry which is preliminary data.</text>
</comment>
<gene>
    <name evidence="2" type="ORF">IAC18_03120</name>
</gene>
<proteinExistence type="predicted"/>
<evidence type="ECO:0000259" key="1">
    <source>
        <dbReference type="PROSITE" id="PS51186"/>
    </source>
</evidence>
<name>A0A9D1FDE4_9FIRM</name>
<reference evidence="2" key="2">
    <citation type="journal article" date="2021" name="PeerJ">
        <title>Extensive microbial diversity within the chicken gut microbiome revealed by metagenomics and culture.</title>
        <authorList>
            <person name="Gilroy R."/>
            <person name="Ravi A."/>
            <person name="Getino M."/>
            <person name="Pursley I."/>
            <person name="Horton D.L."/>
            <person name="Alikhan N.F."/>
            <person name="Baker D."/>
            <person name="Gharbi K."/>
            <person name="Hall N."/>
            <person name="Watson M."/>
            <person name="Adriaenssens E.M."/>
            <person name="Foster-Nyarko E."/>
            <person name="Jarju S."/>
            <person name="Secka A."/>
            <person name="Antonio M."/>
            <person name="Oren A."/>
            <person name="Chaudhuri R.R."/>
            <person name="La Ragione R."/>
            <person name="Hildebrand F."/>
            <person name="Pallen M.J."/>
        </authorList>
    </citation>
    <scope>NUCLEOTIDE SEQUENCE</scope>
    <source>
        <strain evidence="2">ChiHjej10B9-9673</strain>
    </source>
</reference>
<accession>A0A9D1FDE4</accession>
<protein>
    <submittedName>
        <fullName evidence="2">GNAT family N-acetyltransferase</fullName>
    </submittedName>
</protein>
<dbReference type="EMBL" id="DVJK01000086">
    <property type="protein sequence ID" value="HIS66536.1"/>
    <property type="molecule type" value="Genomic_DNA"/>
</dbReference>
<dbReference type="Gene3D" id="3.40.630.30">
    <property type="match status" value="1"/>
</dbReference>
<feature type="domain" description="N-acetyltransferase" evidence="1">
    <location>
        <begin position="1"/>
        <end position="144"/>
    </location>
</feature>
<dbReference type="Proteomes" id="UP000824001">
    <property type="component" value="Unassembled WGS sequence"/>
</dbReference>
<dbReference type="GO" id="GO:0016747">
    <property type="term" value="F:acyltransferase activity, transferring groups other than amino-acyl groups"/>
    <property type="evidence" value="ECO:0007669"/>
    <property type="project" value="InterPro"/>
</dbReference>
<dbReference type="Pfam" id="PF13508">
    <property type="entry name" value="Acetyltransf_7"/>
    <property type="match status" value="1"/>
</dbReference>
<dbReference type="PROSITE" id="PS51186">
    <property type="entry name" value="GNAT"/>
    <property type="match status" value="1"/>
</dbReference>
<dbReference type="InterPro" id="IPR016181">
    <property type="entry name" value="Acyl_CoA_acyltransferase"/>
</dbReference>
<organism evidence="2 3">
    <name type="scientific">Candidatus Scatomorpha merdipullorum</name>
    <dbReference type="NCBI Taxonomy" id="2840927"/>
    <lineage>
        <taxon>Bacteria</taxon>
        <taxon>Bacillati</taxon>
        <taxon>Bacillota</taxon>
        <taxon>Clostridia</taxon>
        <taxon>Eubacteriales</taxon>
        <taxon>Candidatus Scatomorpha</taxon>
    </lineage>
</organism>
<evidence type="ECO:0000313" key="2">
    <source>
        <dbReference type="EMBL" id="HIS66536.1"/>
    </source>
</evidence>
<reference evidence="2" key="1">
    <citation type="submission" date="2020-10" db="EMBL/GenBank/DDBJ databases">
        <authorList>
            <person name="Gilroy R."/>
        </authorList>
    </citation>
    <scope>NUCLEOTIDE SEQUENCE</scope>
    <source>
        <strain evidence="2">ChiHjej10B9-9673</strain>
    </source>
</reference>
<dbReference type="SUPFAM" id="SSF55729">
    <property type="entry name" value="Acyl-CoA N-acyltransferases (Nat)"/>
    <property type="match status" value="1"/>
</dbReference>
<dbReference type="CDD" id="cd04301">
    <property type="entry name" value="NAT_SF"/>
    <property type="match status" value="1"/>
</dbReference>
<dbReference type="AlphaFoldDB" id="A0A9D1FDE4"/>